<comment type="caution">
    <text evidence="1">The sequence shown here is derived from an EMBL/GenBank/DDBJ whole genome shotgun (WGS) entry which is preliminary data.</text>
</comment>
<name>A0A5M9WLS8_PAEAM</name>
<evidence type="ECO:0000313" key="2">
    <source>
        <dbReference type="Proteomes" id="UP000323664"/>
    </source>
</evidence>
<dbReference type="Proteomes" id="UP000323664">
    <property type="component" value="Unassembled WGS sequence"/>
</dbReference>
<evidence type="ECO:0000313" key="1">
    <source>
        <dbReference type="EMBL" id="KAA8782526.1"/>
    </source>
</evidence>
<gene>
    <name evidence="1" type="ORF">EC604_01515</name>
</gene>
<proteinExistence type="predicted"/>
<reference evidence="1 2" key="1">
    <citation type="journal article" date="2019" name="J. Ind. Microbiol. Biotechnol.">
        <title>Paenibacillus amylolyticus 27C64 has a diverse set of carbohydrate-active enzymes and complete pectin deconstruction system.</title>
        <authorList>
            <person name="Keggi C."/>
            <person name="Doran-Peterson J."/>
        </authorList>
    </citation>
    <scope>NUCLEOTIDE SEQUENCE [LARGE SCALE GENOMIC DNA]</scope>
    <source>
        <strain evidence="1 2">27C64</strain>
    </source>
</reference>
<dbReference type="InterPro" id="IPR025020">
    <property type="entry name" value="DUF3908"/>
</dbReference>
<sequence>MFSFPVEVWCGEGSWVKINSYQDFKREMATISYGGFTKILSNIKKYITDDEVRAFYPKNYFTDSAEVEFFIFTDRSIIRFRQNAKASDVMYCKDFQVETLRIIKSNSRQEEIQLEIKLRSGENFFFDSKTDSNHEWVDSYAKYIENIFIMLK</sequence>
<dbReference type="AlphaFoldDB" id="A0A5M9WLS8"/>
<accession>A0A5M9WLS8</accession>
<dbReference type="Pfam" id="PF13048">
    <property type="entry name" value="DUF3908"/>
    <property type="match status" value="1"/>
</dbReference>
<dbReference type="EMBL" id="RIAS01000001">
    <property type="protein sequence ID" value="KAA8782526.1"/>
    <property type="molecule type" value="Genomic_DNA"/>
</dbReference>
<protein>
    <submittedName>
        <fullName evidence="1">DUF3908 domain-containing protein</fullName>
    </submittedName>
</protein>
<organism evidence="1 2">
    <name type="scientific">Paenibacillus amylolyticus</name>
    <dbReference type="NCBI Taxonomy" id="1451"/>
    <lineage>
        <taxon>Bacteria</taxon>
        <taxon>Bacillati</taxon>
        <taxon>Bacillota</taxon>
        <taxon>Bacilli</taxon>
        <taxon>Bacillales</taxon>
        <taxon>Paenibacillaceae</taxon>
        <taxon>Paenibacillus</taxon>
    </lineage>
</organism>